<protein>
    <recommendedName>
        <fullName evidence="6">Heme peroxidase</fullName>
    </recommendedName>
</protein>
<dbReference type="InterPro" id="IPR037120">
    <property type="entry name" value="Haem_peroxidase_sf_animal"/>
</dbReference>
<dbReference type="InterPro" id="IPR001343">
    <property type="entry name" value="Hemolysn_Ca-bd"/>
</dbReference>
<dbReference type="PANTHER" id="PTHR38340:SF1">
    <property type="entry name" value="S-LAYER PROTEIN"/>
    <property type="match status" value="1"/>
</dbReference>
<dbReference type="PROSITE" id="PS00330">
    <property type="entry name" value="HEMOLYSIN_CALCIUM"/>
    <property type="match status" value="9"/>
</dbReference>
<proteinExistence type="predicted"/>
<dbReference type="CDD" id="cd09821">
    <property type="entry name" value="An_peroxidase_bacterial_2"/>
    <property type="match status" value="1"/>
</dbReference>
<dbReference type="InterPro" id="IPR018511">
    <property type="entry name" value="Hemolysin-typ_Ca-bd_CS"/>
</dbReference>
<evidence type="ECO:0000313" key="5">
    <source>
        <dbReference type="Proteomes" id="UP000831327"/>
    </source>
</evidence>
<dbReference type="Pfam" id="PF03098">
    <property type="entry name" value="An_peroxidase"/>
    <property type="match status" value="2"/>
</dbReference>
<reference evidence="4 5" key="1">
    <citation type="journal article" date="2016" name="Microbes Environ.">
        <title>Phylogenetically diverse aerobic anoxygenic phototrophic bacteria isolated from epilithic biofilms in Tama river, Japan.</title>
        <authorList>
            <person name="Hirose S."/>
            <person name="Matsuura K."/>
            <person name="Haruta S."/>
        </authorList>
    </citation>
    <scope>NUCLEOTIDE SEQUENCE [LARGE SCALE GENOMIC DNA]</scope>
    <source>
        <strain evidence="4 5">S08</strain>
    </source>
</reference>
<gene>
    <name evidence="4" type="ORF">Rmf_39350</name>
</gene>
<dbReference type="InterPro" id="IPR019791">
    <property type="entry name" value="Haem_peroxidase_animal"/>
</dbReference>
<dbReference type="Proteomes" id="UP000831327">
    <property type="component" value="Chromosome"/>
</dbReference>
<accession>A0ABN6P8N2</accession>
<dbReference type="Gene3D" id="1.10.640.10">
    <property type="entry name" value="Haem peroxidase domain superfamily, animal type"/>
    <property type="match status" value="1"/>
</dbReference>
<evidence type="ECO:0000256" key="2">
    <source>
        <dbReference type="ARBA" id="ARBA00022525"/>
    </source>
</evidence>
<dbReference type="InterPro" id="IPR011049">
    <property type="entry name" value="Serralysin-like_metalloprot_C"/>
</dbReference>
<feature type="region of interest" description="Disordered" evidence="3">
    <location>
        <begin position="1791"/>
        <end position="1816"/>
    </location>
</feature>
<evidence type="ECO:0000256" key="3">
    <source>
        <dbReference type="SAM" id="MobiDB-lite"/>
    </source>
</evidence>
<keyword evidence="5" id="KW-1185">Reference proteome</keyword>
<dbReference type="SUPFAM" id="SSF48113">
    <property type="entry name" value="Heme-dependent peroxidases"/>
    <property type="match status" value="1"/>
</dbReference>
<dbReference type="InterPro" id="IPR050557">
    <property type="entry name" value="RTX_toxin/Mannuronan_C5-epim"/>
</dbReference>
<name>A0ABN6P8N2_9PROT</name>
<evidence type="ECO:0000313" key="4">
    <source>
        <dbReference type="EMBL" id="BDG74006.1"/>
    </source>
</evidence>
<sequence length="1933" mass="201895">MVTLVKEDLSFILRQIQIAEAHAAGANLTDFISSPLLPFGLRTVDGSFNNIVPGRETWGASGQPFIFLAGGPNYNNDDDGDSINLGPGFTVTNTDYGNSGSVADADPRIISNLIVDQTLENPAALRAALQHGGLSGQALLNAEAAVRAAYETKQDAADALADAHAAFVAAEQAVTLASEALDGASPEEVEGLQAALAAAEEHRDAAEVAKVAATSAATGAGTSLVNLLKTYDVEMSGDSLVLPNVAPDEGLSAPYNSWFTLFGQFFDHGLDLVQKGGNGTVYIPLQPDDPLYRAPAGEDGVLGTEDDVHTNFMAVTRTNGPEAANLTTPWVDQNQTYTSHPSHQVFLREYEMVGGRPVATGRLLDGADGGLATWADVKAQARDFLGINLTDDFVTGVPLIKTDPYGKFIPSTDGFPQVVFLVQDPPGSGVYVEQTDSGTPDAPLNIAGAARIANAFLDDIAHDAAPVLLGGELQDDDDDVVGYAGGTFQGRNTSYDNELLDAHFVTGDGRGNENIGLTAVHHVFHSEHNRLVDQVKQVVLASEDLEFINAWLSVPVTELPAPDAELAWNGERLFQAARFTTEMQYQHLVFEEFARKVQPDIDVFMVQPNVELNPQIFAEFAHVVYRFGHSMLNETVDRVTEDGNSDASMTLFDAFLNPLAFNDLDGQAVNAEVGAGAIIRGMTGQVGNEIDEFVTDALRNNLLGLPLDLAAINIARAREAGMPTLNEARAQFQELAGGDTQLTPYTSWADFALNLKNPASIVNFIAAYGTHASIEAEETAAGKREAALKLVMGGVGAPADRVQFLNAQGDYAGGALGGLQNVDFWIGGLAEKKMAFGGMLGSTFSFVFELQMENLQNADRFYYLSRTQGMNLLTELENNSLAKIVQRNTDLGETMFALPADIFAVPDFTFYVDLAKQQAFGHQDPEHDDPVLQALSNKVERGVTENGDKYIRFNGLEHVVIAGTENDDSIVSGGGDDGVWGFDGNDTIEAGYGVDKIMGGDGDDIITNAGTDIGETDMLHGDDGNDVIHGGSGLSLIFGGKGQDAIILGPDGSEARSGTGNDFVIGREGSDVIFGNEGDDWVEAGANFDYIAGDNGDIFFNSPIIGHDVLNGGSGDTDYDADSGDDIMFGGEGIQKFIGMWGFDWSIYKGQLTPAVADMNIRVFTTLPEEVLRDRFSEVEAASGWDNDDVLRGDDRAYDVNIAVNGTLDPTPEGNFAFNELTQEGIDRIAGLNAIVTPDLLHEVQLFDPVTLETIEGAGGTIMGFAAGNILLGGGGSDTIEGRGGDDIIDGDAWLDVRINVMGTGADSLTILESVDSLADIQDRLLNGTINPGQLQIAREIRYANAAGDVDVAVFSGDFDEYAVTVNADGSVTVAHDGGAGVDGTDTLRNIELLEFNDRDLAPANGSFTLDDLTPTQTQILTVTLADPDGVQSSAITWEALTAPNTWTAVGTGATFTPGATEMGRVLRVSAQYTDSLGIVTNIAPIVTGVVGGYFSGSAAGQLTTMTASSDLAFGNAGHDTILGDAGDDTLNGGTGNDSLQGGAGADLLRGEIGNDTLDGGGEADRLEGGAGNDSLFGGDGMDQLLGDVGNDTLDGGIGADVLEGGTGNDVYVVDDVGDQVVEVSGGGSDLVRTTLATYTLGANVENLTYTGALDFTGYGNNLSNVITGGAANNVLYGAGGNDRMSGLGGHDSLFGEAGNDSLLGGEGDDTLDGGVGVDTLNGGAGNDYYVVDNVLDVVIDTAGNDTVETTLANFTLTGSLERLYYAGSGNFVGTGNGLANEIRGGDGNDTLSGGAGHDTLVGGDGNDEIDGGSGNDVLRGGVGNDTIVGGLGGDTIEGGEGDDILLGGAGADVFVFSAGFGNDVIEGYAFLPGETQDRIDIRSYGFTVEEFNLGVEIQITGDTSQTVITIGSDEILLAGVDVATVNQTDFIL</sequence>
<dbReference type="PRINTS" id="PR00313">
    <property type="entry name" value="CABNDNGRPT"/>
</dbReference>
<keyword evidence="2" id="KW-0964">Secreted</keyword>
<dbReference type="PANTHER" id="PTHR38340">
    <property type="entry name" value="S-LAYER PROTEIN"/>
    <property type="match status" value="1"/>
</dbReference>
<dbReference type="InterPro" id="IPR010255">
    <property type="entry name" value="Haem_peroxidase_sf"/>
</dbReference>
<organism evidence="4 5">
    <name type="scientific">Roseomonas fluvialis</name>
    <dbReference type="NCBI Taxonomy" id="1750527"/>
    <lineage>
        <taxon>Bacteria</taxon>
        <taxon>Pseudomonadati</taxon>
        <taxon>Pseudomonadota</taxon>
        <taxon>Alphaproteobacteria</taxon>
        <taxon>Acetobacterales</taxon>
        <taxon>Roseomonadaceae</taxon>
        <taxon>Roseomonas</taxon>
    </lineage>
</organism>
<dbReference type="SUPFAM" id="SSF51120">
    <property type="entry name" value="beta-Roll"/>
    <property type="match status" value="5"/>
</dbReference>
<dbReference type="PROSITE" id="PS50292">
    <property type="entry name" value="PEROXIDASE_3"/>
    <property type="match status" value="1"/>
</dbReference>
<evidence type="ECO:0000256" key="1">
    <source>
        <dbReference type="ARBA" id="ARBA00004613"/>
    </source>
</evidence>
<comment type="subcellular location">
    <subcellularLocation>
        <location evidence="1">Secreted</location>
    </subcellularLocation>
</comment>
<dbReference type="Pfam" id="PF00353">
    <property type="entry name" value="HemolysinCabind"/>
    <property type="match status" value="11"/>
</dbReference>
<dbReference type="EMBL" id="AP025637">
    <property type="protein sequence ID" value="BDG74006.1"/>
    <property type="molecule type" value="Genomic_DNA"/>
</dbReference>
<dbReference type="Gene3D" id="2.150.10.10">
    <property type="entry name" value="Serralysin-like metalloprotease, C-terminal"/>
    <property type="match status" value="5"/>
</dbReference>
<evidence type="ECO:0008006" key="6">
    <source>
        <dbReference type="Google" id="ProtNLM"/>
    </source>
</evidence>